<organism evidence="2 3">
    <name type="scientific">Pseudoxanthomonas helianthi</name>
    <dbReference type="NCBI Taxonomy" id="1453541"/>
    <lineage>
        <taxon>Bacteria</taxon>
        <taxon>Pseudomonadati</taxon>
        <taxon>Pseudomonadota</taxon>
        <taxon>Gammaproteobacteria</taxon>
        <taxon>Lysobacterales</taxon>
        <taxon>Lysobacteraceae</taxon>
        <taxon>Pseudoxanthomonas</taxon>
    </lineage>
</organism>
<evidence type="ECO:0000313" key="2">
    <source>
        <dbReference type="EMBL" id="MBP3985569.1"/>
    </source>
</evidence>
<protein>
    <submittedName>
        <fullName evidence="2">Uncharacterized protein</fullName>
    </submittedName>
</protein>
<dbReference type="AlphaFoldDB" id="A0A940X491"/>
<evidence type="ECO:0000256" key="1">
    <source>
        <dbReference type="SAM" id="Phobius"/>
    </source>
</evidence>
<dbReference type="RefSeq" id="WP_210537423.1">
    <property type="nucleotide sequence ID" value="NZ_JAGKTC010000003.1"/>
</dbReference>
<accession>A0A940X491</accession>
<comment type="caution">
    <text evidence="2">The sequence shown here is derived from an EMBL/GenBank/DDBJ whole genome shotgun (WGS) entry which is preliminary data.</text>
</comment>
<keyword evidence="3" id="KW-1185">Reference proteome</keyword>
<sequence length="222" mass="25229">MEEQLRNQQVFADLEDRLARLEPKDVANLKRDRWPFGIMLVGMAMSMLTTIGLTGEVVAWLTVVGVVLEFCGAGVFFYRQARDAVPDFIDSKRKFSLDLDSKLLAHEETLAWLRTLPLQERNRRITYLDYRLEVLAQRYQILFGAVDKLGLLPMLVATFVQSLAINSVSFPTALCALGLLALYGMAIWLARFRLQMQRYARLLREAGANDKHESMLADAEAV</sequence>
<feature type="transmembrane region" description="Helical" evidence="1">
    <location>
        <begin position="170"/>
        <end position="190"/>
    </location>
</feature>
<feature type="transmembrane region" description="Helical" evidence="1">
    <location>
        <begin position="34"/>
        <end position="51"/>
    </location>
</feature>
<reference evidence="2" key="1">
    <citation type="journal article" date="2016" name="Int. J. Syst. Evol. Microbiol.">
        <title>Pseudoxanthomonas helianthi sp. nov., isolated from roots of Jerusalem artichoke (Helianthus tuberosus).</title>
        <authorList>
            <person name="Kittiwongwattana C."/>
            <person name="Thawai C."/>
        </authorList>
    </citation>
    <scope>NUCLEOTIDE SEQUENCE</scope>
    <source>
        <strain evidence="2">110414</strain>
    </source>
</reference>
<reference evidence="2" key="2">
    <citation type="submission" date="2021-03" db="EMBL/GenBank/DDBJ databases">
        <authorList>
            <person name="Cao W."/>
        </authorList>
    </citation>
    <scope>NUCLEOTIDE SEQUENCE</scope>
    <source>
        <strain evidence="2">110414</strain>
    </source>
</reference>
<feature type="transmembrane region" description="Helical" evidence="1">
    <location>
        <begin position="141"/>
        <end position="164"/>
    </location>
</feature>
<proteinExistence type="predicted"/>
<keyword evidence="1" id="KW-0812">Transmembrane</keyword>
<gene>
    <name evidence="2" type="ORF">J5837_14240</name>
</gene>
<name>A0A940X491_9GAMM</name>
<keyword evidence="1" id="KW-0472">Membrane</keyword>
<dbReference type="Proteomes" id="UP000673447">
    <property type="component" value="Unassembled WGS sequence"/>
</dbReference>
<feature type="transmembrane region" description="Helical" evidence="1">
    <location>
        <begin position="57"/>
        <end position="78"/>
    </location>
</feature>
<evidence type="ECO:0000313" key="3">
    <source>
        <dbReference type="Proteomes" id="UP000673447"/>
    </source>
</evidence>
<dbReference type="EMBL" id="JAGKTC010000003">
    <property type="protein sequence ID" value="MBP3985569.1"/>
    <property type="molecule type" value="Genomic_DNA"/>
</dbReference>
<keyword evidence="1" id="KW-1133">Transmembrane helix</keyword>